<evidence type="ECO:0008006" key="3">
    <source>
        <dbReference type="Google" id="ProtNLM"/>
    </source>
</evidence>
<dbReference type="InterPro" id="IPR040256">
    <property type="entry name" value="At4g02000-like"/>
</dbReference>
<comment type="caution">
    <text evidence="1">The sequence shown here is derived from an EMBL/GenBank/DDBJ whole genome shotgun (WGS) entry which is preliminary data.</text>
</comment>
<dbReference type="Proteomes" id="UP001358586">
    <property type="component" value="Chromosome 11"/>
</dbReference>
<organism evidence="1 2">
    <name type="scientific">Gossypium arboreum</name>
    <name type="common">Tree cotton</name>
    <name type="synonym">Gossypium nanking</name>
    <dbReference type="NCBI Taxonomy" id="29729"/>
    <lineage>
        <taxon>Eukaryota</taxon>
        <taxon>Viridiplantae</taxon>
        <taxon>Streptophyta</taxon>
        <taxon>Embryophyta</taxon>
        <taxon>Tracheophyta</taxon>
        <taxon>Spermatophyta</taxon>
        <taxon>Magnoliopsida</taxon>
        <taxon>eudicotyledons</taxon>
        <taxon>Gunneridae</taxon>
        <taxon>Pentapetalae</taxon>
        <taxon>rosids</taxon>
        <taxon>malvids</taxon>
        <taxon>Malvales</taxon>
        <taxon>Malvaceae</taxon>
        <taxon>Malvoideae</taxon>
        <taxon>Gossypium</taxon>
    </lineage>
</organism>
<evidence type="ECO:0000313" key="1">
    <source>
        <dbReference type="EMBL" id="KAK5787078.1"/>
    </source>
</evidence>
<gene>
    <name evidence="1" type="ORF">PVK06_041729</name>
</gene>
<dbReference type="EMBL" id="JARKNE010000011">
    <property type="protein sequence ID" value="KAK5787078.1"/>
    <property type="molecule type" value="Genomic_DNA"/>
</dbReference>
<evidence type="ECO:0000313" key="2">
    <source>
        <dbReference type="Proteomes" id="UP001358586"/>
    </source>
</evidence>
<protein>
    <recommendedName>
        <fullName evidence="3">Zinc knuckle CX2CX4HX4C domain-containing protein</fullName>
    </recommendedName>
</protein>
<proteinExistence type="predicted"/>
<dbReference type="PANTHER" id="PTHR31286:SF173">
    <property type="entry name" value="DUF4283 DOMAIN-CONTAINING PROTEIN"/>
    <property type="match status" value="1"/>
</dbReference>
<sequence length="152" mass="17041">MYKRQVLGEIKATIGKVAKFDFNTNNGVRGRFARMAIFINLDKPLISQVIINGVTQRIKYEHLSTVCFQYGHYGHTKEICPKGEMGLEGFGEGILGDKLEQGLTLGENKGENSSQSVYDPWMLVEKKAKKISKVGRKVDSKRAVGAERNSRF</sequence>
<name>A0ABR0N9W3_GOSAR</name>
<reference evidence="1 2" key="1">
    <citation type="submission" date="2023-03" db="EMBL/GenBank/DDBJ databases">
        <title>WGS of Gossypium arboreum.</title>
        <authorList>
            <person name="Yu D."/>
        </authorList>
    </citation>
    <scope>NUCLEOTIDE SEQUENCE [LARGE SCALE GENOMIC DNA]</scope>
    <source>
        <tissue evidence="1">Leaf</tissue>
    </source>
</reference>
<dbReference type="PANTHER" id="PTHR31286">
    <property type="entry name" value="GLYCINE-RICH CELL WALL STRUCTURAL PROTEIN 1.8-LIKE"/>
    <property type="match status" value="1"/>
</dbReference>
<keyword evidence="2" id="KW-1185">Reference proteome</keyword>
<accession>A0ABR0N9W3</accession>